<dbReference type="Pfam" id="PF00497">
    <property type="entry name" value="SBP_bac_3"/>
    <property type="match status" value="1"/>
</dbReference>
<proteinExistence type="predicted"/>
<dbReference type="AlphaFoldDB" id="A0AAE9Z8Z2"/>
<dbReference type="KEGG" id="tvd:SG34_029730"/>
<accession>A0AAE9Z8Z2</accession>
<feature type="signal peptide" evidence="1">
    <location>
        <begin position="1"/>
        <end position="22"/>
    </location>
</feature>
<dbReference type="Proteomes" id="UP000032352">
    <property type="component" value="Chromosome pTvir"/>
</dbReference>
<organism evidence="3 4">
    <name type="scientific">Thalassomonas viridans</name>
    <dbReference type="NCBI Taxonomy" id="137584"/>
    <lineage>
        <taxon>Bacteria</taxon>
        <taxon>Pseudomonadati</taxon>
        <taxon>Pseudomonadota</taxon>
        <taxon>Gammaproteobacteria</taxon>
        <taxon>Alteromonadales</taxon>
        <taxon>Colwelliaceae</taxon>
        <taxon>Thalassomonas</taxon>
    </lineage>
</organism>
<dbReference type="EMBL" id="CP059734">
    <property type="protein sequence ID" value="WDE08966.1"/>
    <property type="molecule type" value="Genomic_DNA"/>
</dbReference>
<dbReference type="PANTHER" id="PTHR38834">
    <property type="entry name" value="PERIPLASMIC SUBSTRATE BINDING PROTEIN FAMILY 3"/>
    <property type="match status" value="1"/>
</dbReference>
<feature type="domain" description="Solute-binding protein family 3/N-terminal" evidence="2">
    <location>
        <begin position="29"/>
        <end position="235"/>
    </location>
</feature>
<evidence type="ECO:0000313" key="3">
    <source>
        <dbReference type="EMBL" id="WDE08966.1"/>
    </source>
</evidence>
<keyword evidence="1" id="KW-0732">Signal</keyword>
<name>A0AAE9Z8Z2_9GAMM</name>
<dbReference type="SUPFAM" id="SSF53850">
    <property type="entry name" value="Periplasmic binding protein-like II"/>
    <property type="match status" value="1"/>
</dbReference>
<gene>
    <name evidence="3" type="ORF">SG34_029730</name>
</gene>
<dbReference type="InterPro" id="IPR001638">
    <property type="entry name" value="Solute-binding_3/MltF_N"/>
</dbReference>
<feature type="chain" id="PRO_5042206185" evidence="1">
    <location>
        <begin position="23"/>
        <end position="243"/>
    </location>
</feature>
<evidence type="ECO:0000313" key="4">
    <source>
        <dbReference type="Proteomes" id="UP000032352"/>
    </source>
</evidence>
<keyword evidence="4" id="KW-1185">Reference proteome</keyword>
<evidence type="ECO:0000256" key="1">
    <source>
        <dbReference type="SAM" id="SignalP"/>
    </source>
</evidence>
<dbReference type="RefSeq" id="WP_044840776.1">
    <property type="nucleotide sequence ID" value="NZ_CP059734.1"/>
</dbReference>
<reference evidence="3 4" key="2">
    <citation type="journal article" date="2022" name="Mar. Drugs">
        <title>Bioassay-Guided Fractionation Leads to the Detection of Cholic Acid Generated by the Rare Thalassomonas sp.</title>
        <authorList>
            <person name="Pheiffer F."/>
            <person name="Schneider Y.K."/>
            <person name="Hansen E.H."/>
            <person name="Andersen J.H."/>
            <person name="Isaksson J."/>
            <person name="Busche T."/>
            <person name="R C."/>
            <person name="Kalinowski J."/>
            <person name="Zyl L.V."/>
            <person name="Trindade M."/>
        </authorList>
    </citation>
    <scope>NUCLEOTIDE SEQUENCE [LARGE SCALE GENOMIC DNA]</scope>
    <source>
        <strain evidence="3 4">XOM25</strain>
    </source>
</reference>
<sequence length="243" mass="27764">MKLFSILLLIGISLKIPAVTHAAERIEVVTESWEPYSYLLPDGSVGGTSTEKVRRILDKAGLEYDISIYHWARAYRTALSKKNVLIYSIYRTKERESKFQWLCPFLPTRQIHAYALAERGDINIGKLADLKQYLIGMARDEYVYQYLIEHGFEEHKHLDINTTYNTGLHKLVSKRIDLIIGTREAIHIRLKALGYGNTQLTAVYEIDTAVVTGNCMAFSLTTSPEVVEKVRQALSDINRLIEK</sequence>
<evidence type="ECO:0000259" key="2">
    <source>
        <dbReference type="Pfam" id="PF00497"/>
    </source>
</evidence>
<dbReference type="PANTHER" id="PTHR38834:SF3">
    <property type="entry name" value="SOLUTE-BINDING PROTEIN FAMILY 3_N-TERMINAL DOMAIN-CONTAINING PROTEIN"/>
    <property type="match status" value="1"/>
</dbReference>
<dbReference type="Gene3D" id="3.40.190.10">
    <property type="entry name" value="Periplasmic binding protein-like II"/>
    <property type="match status" value="2"/>
</dbReference>
<reference evidence="3 4" key="1">
    <citation type="journal article" date="2015" name="Genome Announc.">
        <title>Draft Genome Sequences of Marine Isolates of Thalassomonas viridans and Thalassomonas actiniarum.</title>
        <authorList>
            <person name="Olonade I."/>
            <person name="van Zyl L.J."/>
            <person name="Trindade M."/>
        </authorList>
    </citation>
    <scope>NUCLEOTIDE SEQUENCE [LARGE SCALE GENOMIC DNA]</scope>
    <source>
        <strain evidence="3 4">XOM25</strain>
    </source>
</reference>
<protein>
    <submittedName>
        <fullName evidence="3">Transporter substrate-binding domain-containing protein</fullName>
    </submittedName>
</protein>